<keyword evidence="3" id="KW-0813">Transport</keyword>
<evidence type="ECO:0000256" key="5">
    <source>
        <dbReference type="ARBA" id="ARBA00022906"/>
    </source>
</evidence>
<dbReference type="RefSeq" id="WP_386374025.1">
    <property type="nucleotide sequence ID" value="NZ_JBHUMP010000007.1"/>
</dbReference>
<evidence type="ECO:0000313" key="7">
    <source>
        <dbReference type="EMBL" id="MFD2739940.1"/>
    </source>
</evidence>
<keyword evidence="4 6" id="KW-0732">Signal</keyword>
<keyword evidence="8" id="KW-1185">Reference proteome</keyword>
<name>A0ABW5U2W3_9RHOB</name>
<dbReference type="SUPFAM" id="SSF53807">
    <property type="entry name" value="Helical backbone' metal receptor"/>
    <property type="match status" value="1"/>
</dbReference>
<proteinExistence type="inferred from homology"/>
<dbReference type="PANTHER" id="PTHR42953:SF3">
    <property type="entry name" value="HIGH-AFFINITY ZINC UPTAKE SYSTEM PROTEIN ZNUA"/>
    <property type="match status" value="1"/>
</dbReference>
<protein>
    <recommendedName>
        <fullName evidence="2">High-affinity zinc uptake system protein ZnuA</fullName>
    </recommendedName>
</protein>
<evidence type="ECO:0000256" key="6">
    <source>
        <dbReference type="SAM" id="SignalP"/>
    </source>
</evidence>
<keyword evidence="5" id="KW-0406">Ion transport</keyword>
<feature type="signal peptide" evidence="6">
    <location>
        <begin position="1"/>
        <end position="23"/>
    </location>
</feature>
<keyword evidence="5" id="KW-0862">Zinc</keyword>
<reference evidence="8" key="1">
    <citation type="journal article" date="2019" name="Int. J. Syst. Evol. Microbiol.">
        <title>The Global Catalogue of Microorganisms (GCM) 10K type strain sequencing project: providing services to taxonomists for standard genome sequencing and annotation.</title>
        <authorList>
            <consortium name="The Broad Institute Genomics Platform"/>
            <consortium name="The Broad Institute Genome Sequencing Center for Infectious Disease"/>
            <person name="Wu L."/>
            <person name="Ma J."/>
        </authorList>
    </citation>
    <scope>NUCLEOTIDE SEQUENCE [LARGE SCALE GENOMIC DNA]</scope>
    <source>
        <strain evidence="8">TISTR 2562</strain>
    </source>
</reference>
<dbReference type="EMBL" id="JBHUMP010000007">
    <property type="protein sequence ID" value="MFD2739940.1"/>
    <property type="molecule type" value="Genomic_DNA"/>
</dbReference>
<gene>
    <name evidence="7" type="ORF">ACFSUD_10195</name>
</gene>
<evidence type="ECO:0000313" key="8">
    <source>
        <dbReference type="Proteomes" id="UP001597474"/>
    </source>
</evidence>
<comment type="similarity">
    <text evidence="1">Belongs to the bacterial solute-binding protein 9 family.</text>
</comment>
<dbReference type="InterPro" id="IPR006127">
    <property type="entry name" value="ZnuA-like"/>
</dbReference>
<comment type="caution">
    <text evidence="7">The sequence shown here is derived from an EMBL/GenBank/DDBJ whole genome shotgun (WGS) entry which is preliminary data.</text>
</comment>
<evidence type="ECO:0000256" key="3">
    <source>
        <dbReference type="ARBA" id="ARBA00022448"/>
    </source>
</evidence>
<dbReference type="Gene3D" id="3.40.50.1980">
    <property type="entry name" value="Nitrogenase molybdenum iron protein domain"/>
    <property type="match status" value="2"/>
</dbReference>
<sequence length="329" mass="34200">MFTLSKILTGATALTLLSVKAEAQVPQVATDIAPVQSLVAQVMGELGTPDLVIPANASPHGYAMRPSEARSLAGADLVVWIGPELTPWLAEPIDTLAGEAAQLGLMAQPGTQVLTFRDGAGFGAHAAHGVTVPEAQNEAGHDEEEHDVAHDHDGHGHDGIDPHGWLDPRNAALWLGVIADELSRLDPDNSETYRGNAAAAQEALAVLEAEIAADLAPHGSVPFVVFHDGYHYFEDRFGLQPLAAITAGDAARPGAARISALRAEIAAAAPRCAFSEPQMNSALLETVVAGQAVNIGKLDPLGARLTPGAALYPELLRAMAAAMAECLSD</sequence>
<accession>A0ABW5U2W3</accession>
<dbReference type="PANTHER" id="PTHR42953">
    <property type="entry name" value="HIGH-AFFINITY ZINC UPTAKE SYSTEM PROTEIN ZNUA-RELATED"/>
    <property type="match status" value="1"/>
</dbReference>
<dbReference type="Pfam" id="PF01297">
    <property type="entry name" value="ZnuA"/>
    <property type="match status" value="1"/>
</dbReference>
<dbReference type="InterPro" id="IPR050492">
    <property type="entry name" value="Bact_metal-bind_prot9"/>
</dbReference>
<dbReference type="Proteomes" id="UP001597474">
    <property type="component" value="Unassembled WGS sequence"/>
</dbReference>
<evidence type="ECO:0000256" key="4">
    <source>
        <dbReference type="ARBA" id="ARBA00022729"/>
    </source>
</evidence>
<organism evidence="7 8">
    <name type="scientific">Sulfitobacter aestuarii</name>
    <dbReference type="NCBI Taxonomy" id="2161676"/>
    <lineage>
        <taxon>Bacteria</taxon>
        <taxon>Pseudomonadati</taxon>
        <taxon>Pseudomonadota</taxon>
        <taxon>Alphaproteobacteria</taxon>
        <taxon>Rhodobacterales</taxon>
        <taxon>Roseobacteraceae</taxon>
        <taxon>Sulfitobacter</taxon>
    </lineage>
</organism>
<evidence type="ECO:0000256" key="2">
    <source>
        <dbReference type="ARBA" id="ARBA00015915"/>
    </source>
</evidence>
<evidence type="ECO:0000256" key="1">
    <source>
        <dbReference type="ARBA" id="ARBA00011028"/>
    </source>
</evidence>
<keyword evidence="5" id="KW-0864">Zinc transport</keyword>
<feature type="chain" id="PRO_5047345078" description="High-affinity zinc uptake system protein ZnuA" evidence="6">
    <location>
        <begin position="24"/>
        <end position="329"/>
    </location>
</feature>